<keyword evidence="4" id="KW-0479">Metal-binding</keyword>
<evidence type="ECO:0000256" key="5">
    <source>
        <dbReference type="ARBA" id="ARBA00022729"/>
    </source>
</evidence>
<proteinExistence type="predicted"/>
<feature type="transmembrane region" description="Helical" evidence="9">
    <location>
        <begin position="338"/>
        <end position="354"/>
    </location>
</feature>
<feature type="transmembrane region" description="Helical" evidence="9">
    <location>
        <begin position="384"/>
        <end position="409"/>
    </location>
</feature>
<evidence type="ECO:0000256" key="9">
    <source>
        <dbReference type="SAM" id="Phobius"/>
    </source>
</evidence>
<dbReference type="InterPro" id="IPR014755">
    <property type="entry name" value="Cu-Rt/internalin_Ig-like"/>
</dbReference>
<dbReference type="AlphaFoldDB" id="A0A9X3WX24"/>
<protein>
    <submittedName>
        <fullName evidence="12">Copper resistance protein CopC</fullName>
    </submittedName>
</protein>
<dbReference type="Gene3D" id="2.60.40.1220">
    <property type="match status" value="2"/>
</dbReference>
<feature type="transmembrane region" description="Helical" evidence="9">
    <location>
        <begin position="504"/>
        <end position="523"/>
    </location>
</feature>
<keyword evidence="2" id="KW-1003">Cell membrane</keyword>
<keyword evidence="5" id="KW-0732">Signal</keyword>
<feature type="domain" description="CopC" evidence="10">
    <location>
        <begin position="141"/>
        <end position="215"/>
    </location>
</feature>
<keyword evidence="3 9" id="KW-0812">Transmembrane</keyword>
<evidence type="ECO:0000256" key="3">
    <source>
        <dbReference type="ARBA" id="ARBA00022692"/>
    </source>
</evidence>
<dbReference type="InterPro" id="IPR032694">
    <property type="entry name" value="CopC/D"/>
</dbReference>
<dbReference type="Proteomes" id="UP001145050">
    <property type="component" value="Unassembled WGS sequence"/>
</dbReference>
<dbReference type="GO" id="GO:0005507">
    <property type="term" value="F:copper ion binding"/>
    <property type="evidence" value="ECO:0007669"/>
    <property type="project" value="InterPro"/>
</dbReference>
<gene>
    <name evidence="12" type="ORF">NC797_14760</name>
</gene>
<dbReference type="EMBL" id="JAMQKB010000020">
    <property type="protein sequence ID" value="MDC3425766.1"/>
    <property type="molecule type" value="Genomic_DNA"/>
</dbReference>
<evidence type="ECO:0000256" key="2">
    <source>
        <dbReference type="ARBA" id="ARBA00022475"/>
    </source>
</evidence>
<reference evidence="12" key="1">
    <citation type="submission" date="2022-06" db="EMBL/GenBank/DDBJ databases">
        <title>Aquibacillus sp. a new bacterium isolated from soil saline samples.</title>
        <authorList>
            <person name="Galisteo C."/>
            <person name="De La Haba R."/>
            <person name="Sanchez-Porro C."/>
            <person name="Ventosa A."/>
        </authorList>
    </citation>
    <scope>NUCLEOTIDE SEQUENCE</scope>
    <source>
        <strain evidence="12">3ASR75-11</strain>
    </source>
</reference>
<keyword evidence="8 9" id="KW-0472">Membrane</keyword>
<evidence type="ECO:0000259" key="10">
    <source>
        <dbReference type="Pfam" id="PF04234"/>
    </source>
</evidence>
<feature type="transmembrane region" description="Helical" evidence="9">
    <location>
        <begin position="267"/>
        <end position="289"/>
    </location>
</feature>
<dbReference type="InterPro" id="IPR007348">
    <property type="entry name" value="CopC_dom"/>
</dbReference>
<keyword evidence="13" id="KW-1185">Reference proteome</keyword>
<dbReference type="InterPro" id="IPR008457">
    <property type="entry name" value="Cu-R_CopD_dom"/>
</dbReference>
<evidence type="ECO:0000259" key="11">
    <source>
        <dbReference type="Pfam" id="PF05425"/>
    </source>
</evidence>
<keyword evidence="6 9" id="KW-1133">Transmembrane helix</keyword>
<feature type="domain" description="Copper resistance protein D" evidence="11">
    <location>
        <begin position="425"/>
        <end position="518"/>
    </location>
</feature>
<dbReference type="SUPFAM" id="SSF81296">
    <property type="entry name" value="E set domains"/>
    <property type="match status" value="2"/>
</dbReference>
<dbReference type="PANTHER" id="PTHR34820:SF4">
    <property type="entry name" value="INNER MEMBRANE PROTEIN YEBZ"/>
    <property type="match status" value="1"/>
</dbReference>
<accession>A0A9X3WX24</accession>
<dbReference type="RefSeq" id="WP_272437583.1">
    <property type="nucleotide sequence ID" value="NZ_JAMQKB010000020.1"/>
</dbReference>
<evidence type="ECO:0000256" key="7">
    <source>
        <dbReference type="ARBA" id="ARBA00023008"/>
    </source>
</evidence>
<dbReference type="GO" id="GO:0042597">
    <property type="term" value="C:periplasmic space"/>
    <property type="evidence" value="ECO:0007669"/>
    <property type="project" value="InterPro"/>
</dbReference>
<dbReference type="Pfam" id="PF04234">
    <property type="entry name" value="CopC"/>
    <property type="match status" value="2"/>
</dbReference>
<feature type="transmembrane region" description="Helical" evidence="9">
    <location>
        <begin position="463"/>
        <end position="483"/>
    </location>
</feature>
<dbReference type="Pfam" id="PF05425">
    <property type="entry name" value="CopD"/>
    <property type="match status" value="1"/>
</dbReference>
<dbReference type="GO" id="GO:0006825">
    <property type="term" value="P:copper ion transport"/>
    <property type="evidence" value="ECO:0007669"/>
    <property type="project" value="InterPro"/>
</dbReference>
<feature type="transmembrane region" description="Helical" evidence="9">
    <location>
        <begin position="359"/>
        <end position="378"/>
    </location>
</feature>
<evidence type="ECO:0000256" key="8">
    <source>
        <dbReference type="ARBA" id="ARBA00023136"/>
    </source>
</evidence>
<feature type="domain" description="CopC" evidence="10">
    <location>
        <begin position="31"/>
        <end position="127"/>
    </location>
</feature>
<comment type="subcellular location">
    <subcellularLocation>
        <location evidence="1">Cell membrane</location>
        <topology evidence="1">Multi-pass membrane protein</topology>
    </subcellularLocation>
</comment>
<dbReference type="InterPro" id="IPR014756">
    <property type="entry name" value="Ig_E-set"/>
</dbReference>
<sequence length="638" mass="71217">MSRKLVKTCTLFHVLLFILFFFIFTEPIGAHSALKGTTPSGSEVLKKSPSTIEVWFKDPVEIHKESLQLIDTDGNKVPIGNTEVDPEDSTHIIAKLDQELKPGKYSVKINTIAQDGYVINEEFTFSVKDTAIKNKSFGILELVKSNLQDGIVYEQSPKQMELVFNQPVNINVVGIFDDKRAPISTKAPESDPDNPNKVIIPFTEELASGTYQVTWIGSPANNDKQVLANQGVFYFAIGEFTPFGIGGEVLNVAPSTSYGFTLERKQLAYWLMFVGLTMLFGIACFYTFIIKNQYLARWNKMNLLFYLISFSGITLLLVEQKLALSELSFSDFFLLKFSWIPIVQLILLTLGIWLKKVRFLLYGLALLLSPFIIGHATYPRYGGYITLVASSIHILGAAIWIGCLFAFIAKPKQENAMDWLKKAGPSFSKWAFISMIGIAVSGIWMSVAFLPSFSIQSLIESEWGRSLIVKVALFLFVISVAYFQRKTIKKLGSKLASSVYKKGWIELTYGVMIILFASTLVAANPSAAEQGLYKEPNPEQSLELDVKVTPIEIGLSTITIKLLEDVPVSNVRVKLGMPPDWFIENNAFKVDEGTYKLTGNLLHAAGTVNMTIKVTMENGEEIQIPYEIVVPGEIRFNE</sequence>
<evidence type="ECO:0000256" key="6">
    <source>
        <dbReference type="ARBA" id="ARBA00022989"/>
    </source>
</evidence>
<organism evidence="12 13">
    <name type="scientific">Terrihalobacillus insolitus</name>
    <dbReference type="NCBI Taxonomy" id="2950438"/>
    <lineage>
        <taxon>Bacteria</taxon>
        <taxon>Bacillati</taxon>
        <taxon>Bacillota</taxon>
        <taxon>Bacilli</taxon>
        <taxon>Bacillales</taxon>
        <taxon>Bacillaceae</taxon>
        <taxon>Terrihalobacillus</taxon>
    </lineage>
</organism>
<keyword evidence="7" id="KW-0186">Copper</keyword>
<dbReference type="PANTHER" id="PTHR34820">
    <property type="entry name" value="INNER MEMBRANE PROTEIN YEBZ"/>
    <property type="match status" value="1"/>
</dbReference>
<evidence type="ECO:0000313" key="12">
    <source>
        <dbReference type="EMBL" id="MDC3425766.1"/>
    </source>
</evidence>
<evidence type="ECO:0000256" key="4">
    <source>
        <dbReference type="ARBA" id="ARBA00022723"/>
    </source>
</evidence>
<evidence type="ECO:0000256" key="1">
    <source>
        <dbReference type="ARBA" id="ARBA00004651"/>
    </source>
</evidence>
<dbReference type="GO" id="GO:0046688">
    <property type="term" value="P:response to copper ion"/>
    <property type="evidence" value="ECO:0007669"/>
    <property type="project" value="InterPro"/>
</dbReference>
<name>A0A9X3WX24_9BACI</name>
<evidence type="ECO:0000313" key="13">
    <source>
        <dbReference type="Proteomes" id="UP001145050"/>
    </source>
</evidence>
<dbReference type="GO" id="GO:0005886">
    <property type="term" value="C:plasma membrane"/>
    <property type="evidence" value="ECO:0007669"/>
    <property type="project" value="UniProtKB-SubCell"/>
</dbReference>
<feature type="transmembrane region" description="Helical" evidence="9">
    <location>
        <begin position="301"/>
        <end position="318"/>
    </location>
</feature>
<feature type="transmembrane region" description="Helical" evidence="9">
    <location>
        <begin position="430"/>
        <end position="451"/>
    </location>
</feature>
<comment type="caution">
    <text evidence="12">The sequence shown here is derived from an EMBL/GenBank/DDBJ whole genome shotgun (WGS) entry which is preliminary data.</text>
</comment>